<evidence type="ECO:0000313" key="3">
    <source>
        <dbReference type="Proteomes" id="UP001234178"/>
    </source>
</evidence>
<proteinExistence type="predicted"/>
<dbReference type="EMBL" id="JAOYFB010000039">
    <property type="protein sequence ID" value="KAK4029310.1"/>
    <property type="molecule type" value="Genomic_DNA"/>
</dbReference>
<evidence type="ECO:0000313" key="2">
    <source>
        <dbReference type="EMBL" id="KAK4029310.1"/>
    </source>
</evidence>
<organism evidence="2 3">
    <name type="scientific">Daphnia magna</name>
    <dbReference type="NCBI Taxonomy" id="35525"/>
    <lineage>
        <taxon>Eukaryota</taxon>
        <taxon>Metazoa</taxon>
        <taxon>Ecdysozoa</taxon>
        <taxon>Arthropoda</taxon>
        <taxon>Crustacea</taxon>
        <taxon>Branchiopoda</taxon>
        <taxon>Diplostraca</taxon>
        <taxon>Cladocera</taxon>
        <taxon>Anomopoda</taxon>
        <taxon>Daphniidae</taxon>
        <taxon>Daphnia</taxon>
    </lineage>
</organism>
<evidence type="ECO:0008006" key="4">
    <source>
        <dbReference type="Google" id="ProtNLM"/>
    </source>
</evidence>
<gene>
    <name evidence="2" type="ORF">OUZ56_022313</name>
</gene>
<keyword evidence="1" id="KW-0812">Transmembrane</keyword>
<evidence type="ECO:0000256" key="1">
    <source>
        <dbReference type="SAM" id="Phobius"/>
    </source>
</evidence>
<protein>
    <recommendedName>
        <fullName evidence="4">Secreted protein</fullName>
    </recommendedName>
</protein>
<accession>A0ABR0AW58</accession>
<feature type="transmembrane region" description="Helical" evidence="1">
    <location>
        <begin position="6"/>
        <end position="24"/>
    </location>
</feature>
<keyword evidence="3" id="KW-1185">Reference proteome</keyword>
<keyword evidence="1" id="KW-0472">Membrane</keyword>
<sequence>MMRFYYSSVLTVVAICTDLTGLFFSNGKRCEGVPARGIGSIHAHPYWVGWEDASLRRHGNIWQLFLTEFILSEHTMRI</sequence>
<dbReference type="Proteomes" id="UP001234178">
    <property type="component" value="Unassembled WGS sequence"/>
</dbReference>
<keyword evidence="1" id="KW-1133">Transmembrane helix</keyword>
<comment type="caution">
    <text evidence="2">The sequence shown here is derived from an EMBL/GenBank/DDBJ whole genome shotgun (WGS) entry which is preliminary data.</text>
</comment>
<reference evidence="2 3" key="1">
    <citation type="journal article" date="2023" name="Nucleic Acids Res.">
        <title>The hologenome of Daphnia magna reveals possible DNA methylation and microbiome-mediated evolution of the host genome.</title>
        <authorList>
            <person name="Chaturvedi A."/>
            <person name="Li X."/>
            <person name="Dhandapani V."/>
            <person name="Marshall H."/>
            <person name="Kissane S."/>
            <person name="Cuenca-Cambronero M."/>
            <person name="Asole G."/>
            <person name="Calvet F."/>
            <person name="Ruiz-Romero M."/>
            <person name="Marangio P."/>
            <person name="Guigo R."/>
            <person name="Rago D."/>
            <person name="Mirbahai L."/>
            <person name="Eastwood N."/>
            <person name="Colbourne J.K."/>
            <person name="Zhou J."/>
            <person name="Mallon E."/>
            <person name="Orsini L."/>
        </authorList>
    </citation>
    <scope>NUCLEOTIDE SEQUENCE [LARGE SCALE GENOMIC DNA]</scope>
    <source>
        <strain evidence="2">LRV0_1</strain>
    </source>
</reference>
<name>A0ABR0AW58_9CRUS</name>